<dbReference type="InterPro" id="IPR002957">
    <property type="entry name" value="Keratin_I"/>
</dbReference>
<keyword evidence="2 4" id="KW-0403">Intermediate filament</keyword>
<dbReference type="Gene3D" id="1.20.5.1160">
    <property type="entry name" value="Vasodilator-stimulated phosphoprotein"/>
    <property type="match status" value="1"/>
</dbReference>
<dbReference type="GO" id="GO:0005882">
    <property type="term" value="C:intermediate filament"/>
    <property type="evidence" value="ECO:0007669"/>
    <property type="project" value="UniProtKB-KW"/>
</dbReference>
<dbReference type="GO" id="GO:0005198">
    <property type="term" value="F:structural molecule activity"/>
    <property type="evidence" value="ECO:0007669"/>
    <property type="project" value="InterPro"/>
</dbReference>
<comment type="caution">
    <text evidence="7">The sequence shown here is derived from an EMBL/GenBank/DDBJ whole genome shotgun (WGS) entry which is preliminary data.</text>
</comment>
<keyword evidence="3 5" id="KW-0175">Coiled coil</keyword>
<feature type="coiled-coil region" evidence="5">
    <location>
        <begin position="76"/>
        <end position="110"/>
    </location>
</feature>
<dbReference type="AlphaFoldDB" id="A0AAV7Q567"/>
<dbReference type="Gene3D" id="1.20.5.170">
    <property type="match status" value="1"/>
</dbReference>
<evidence type="ECO:0000256" key="2">
    <source>
        <dbReference type="ARBA" id="ARBA00022754"/>
    </source>
</evidence>
<dbReference type="InterPro" id="IPR018039">
    <property type="entry name" value="IF_conserved"/>
</dbReference>
<proteinExistence type="inferred from homology"/>
<dbReference type="FunFam" id="1.20.5.170:FF:000002">
    <property type="entry name" value="Type I keratin KA11"/>
    <property type="match status" value="1"/>
</dbReference>
<organism evidence="7 8">
    <name type="scientific">Pleurodeles waltl</name>
    <name type="common">Iberian ribbed newt</name>
    <dbReference type="NCBI Taxonomy" id="8319"/>
    <lineage>
        <taxon>Eukaryota</taxon>
        <taxon>Metazoa</taxon>
        <taxon>Chordata</taxon>
        <taxon>Craniata</taxon>
        <taxon>Vertebrata</taxon>
        <taxon>Euteleostomi</taxon>
        <taxon>Amphibia</taxon>
        <taxon>Batrachia</taxon>
        <taxon>Caudata</taxon>
        <taxon>Salamandroidea</taxon>
        <taxon>Salamandridae</taxon>
        <taxon>Pleurodelinae</taxon>
        <taxon>Pleurodeles</taxon>
    </lineage>
</organism>
<dbReference type="Proteomes" id="UP001066276">
    <property type="component" value="Chromosome 6"/>
</dbReference>
<keyword evidence="1" id="KW-0416">Keratin</keyword>
<dbReference type="Pfam" id="PF00038">
    <property type="entry name" value="Filament"/>
    <property type="match status" value="1"/>
</dbReference>
<dbReference type="Gene3D" id="1.20.5.500">
    <property type="entry name" value="Single helix bin"/>
    <property type="match status" value="1"/>
</dbReference>
<evidence type="ECO:0000256" key="4">
    <source>
        <dbReference type="RuleBase" id="RU000685"/>
    </source>
</evidence>
<evidence type="ECO:0000256" key="3">
    <source>
        <dbReference type="ARBA" id="ARBA00023054"/>
    </source>
</evidence>
<evidence type="ECO:0000256" key="5">
    <source>
        <dbReference type="SAM" id="Coils"/>
    </source>
</evidence>
<feature type="domain" description="IF rod" evidence="6">
    <location>
        <begin position="72"/>
        <end position="382"/>
    </location>
</feature>
<dbReference type="GO" id="GO:0030855">
    <property type="term" value="P:epithelial cell differentiation"/>
    <property type="evidence" value="ECO:0007669"/>
    <property type="project" value="TreeGrafter"/>
</dbReference>
<dbReference type="PANTHER" id="PTHR23239">
    <property type="entry name" value="INTERMEDIATE FILAMENT"/>
    <property type="match status" value="1"/>
</dbReference>
<protein>
    <recommendedName>
        <fullName evidence="6">IF rod domain-containing protein</fullName>
    </recommendedName>
</protein>
<comment type="similarity">
    <text evidence="4">Belongs to the intermediate filament family.</text>
</comment>
<dbReference type="PROSITE" id="PS51842">
    <property type="entry name" value="IF_ROD_2"/>
    <property type="match status" value="1"/>
</dbReference>
<evidence type="ECO:0000313" key="8">
    <source>
        <dbReference type="Proteomes" id="UP001066276"/>
    </source>
</evidence>
<evidence type="ECO:0000259" key="6">
    <source>
        <dbReference type="PROSITE" id="PS51842"/>
    </source>
</evidence>
<dbReference type="SUPFAM" id="SSF90257">
    <property type="entry name" value="Myosin rod fragments"/>
    <property type="match status" value="1"/>
</dbReference>
<gene>
    <name evidence="7" type="ORF">NDU88_002161</name>
</gene>
<dbReference type="SMART" id="SM01391">
    <property type="entry name" value="Filament"/>
    <property type="match status" value="1"/>
</dbReference>
<dbReference type="EMBL" id="JANPWB010000010">
    <property type="protein sequence ID" value="KAJ1135726.1"/>
    <property type="molecule type" value="Genomic_DNA"/>
</dbReference>
<dbReference type="FunFam" id="1.20.5.1160:FF:000002">
    <property type="entry name" value="Type I keratin 10"/>
    <property type="match status" value="1"/>
</dbReference>
<dbReference type="PROSITE" id="PS00226">
    <property type="entry name" value="IF_ROD_1"/>
    <property type="match status" value="1"/>
</dbReference>
<reference evidence="7" key="1">
    <citation type="journal article" date="2022" name="bioRxiv">
        <title>Sequencing and chromosome-scale assembly of the giantPleurodeles waltlgenome.</title>
        <authorList>
            <person name="Brown T."/>
            <person name="Elewa A."/>
            <person name="Iarovenko S."/>
            <person name="Subramanian E."/>
            <person name="Araus A.J."/>
            <person name="Petzold A."/>
            <person name="Susuki M."/>
            <person name="Suzuki K.-i.T."/>
            <person name="Hayashi T."/>
            <person name="Toyoda A."/>
            <person name="Oliveira C."/>
            <person name="Osipova E."/>
            <person name="Leigh N.D."/>
            <person name="Simon A."/>
            <person name="Yun M.H."/>
        </authorList>
    </citation>
    <scope>NUCLEOTIDE SEQUENCE</scope>
    <source>
        <strain evidence="7">20211129_DDA</strain>
        <tissue evidence="7">Liver</tissue>
    </source>
</reference>
<evidence type="ECO:0000313" key="7">
    <source>
        <dbReference type="EMBL" id="KAJ1135726.1"/>
    </source>
</evidence>
<name>A0AAV7Q567_PLEWA</name>
<evidence type="ECO:0000256" key="1">
    <source>
        <dbReference type="ARBA" id="ARBA00022744"/>
    </source>
</evidence>
<feature type="coiled-coil region" evidence="5">
    <location>
        <begin position="189"/>
        <end position="216"/>
    </location>
</feature>
<dbReference type="SUPFAM" id="SSF64593">
    <property type="entry name" value="Intermediate filament protein, coiled coil region"/>
    <property type="match status" value="2"/>
</dbReference>
<keyword evidence="8" id="KW-1185">Reference proteome</keyword>
<sequence>MSFFQHSAGSTRVSVSGGRAIFGGFQGSAGAAQEGYGGSFCAGGLGGGPGVGFGIVAGVGHLSNEGLLSTGEKETMQNLNDRLANYLDKVKQLESANSDLECKIKEWYAKHRAPTTHDYSKYYAIIAELQKKIIAASTENARIVLQIDNARLAADDFKLKYENELSLRQSVEADINGLRKVLDELTVAKCDLEAEVESLTEELACLKKNHEEELKGLLGAEGQLSVEMNAVPGINLLKLLSDMRYQYEEMAEKNRRDAEAKFLEASNAIKQEISAGAEEVQTSKREVYDLKRALQALEIDLQAALTMKKSLEANLAETEGTYCLQLAHLQEKISQLEEELAGIKEEMENNMAEYEQLLDIKCRLEREIETYRCLLEGQGSGYVEQKTKSYIPPPSKEPMRSRVVKTIIQEMMDGRVVSQEEKQSEQKL</sequence>
<feature type="coiled-coil region" evidence="5">
    <location>
        <begin position="280"/>
        <end position="364"/>
    </location>
</feature>
<dbReference type="InterPro" id="IPR039008">
    <property type="entry name" value="IF_rod_dom"/>
</dbReference>
<dbReference type="PANTHER" id="PTHR23239:SF207">
    <property type="entry name" value="KERATIN, TYPE I CYTOSKELETAL 24"/>
    <property type="match status" value="1"/>
</dbReference>
<dbReference type="GO" id="GO:0045109">
    <property type="term" value="P:intermediate filament organization"/>
    <property type="evidence" value="ECO:0007669"/>
    <property type="project" value="TreeGrafter"/>
</dbReference>
<dbReference type="PRINTS" id="PR01248">
    <property type="entry name" value="TYPE1KERATIN"/>
</dbReference>
<accession>A0AAV7Q567</accession>